<organism evidence="1 2">
    <name type="scientific">Auriscalpium vulgare</name>
    <dbReference type="NCBI Taxonomy" id="40419"/>
    <lineage>
        <taxon>Eukaryota</taxon>
        <taxon>Fungi</taxon>
        <taxon>Dikarya</taxon>
        <taxon>Basidiomycota</taxon>
        <taxon>Agaricomycotina</taxon>
        <taxon>Agaricomycetes</taxon>
        <taxon>Russulales</taxon>
        <taxon>Auriscalpiaceae</taxon>
        <taxon>Auriscalpium</taxon>
    </lineage>
</organism>
<reference evidence="1" key="2">
    <citation type="journal article" date="2022" name="New Phytol.">
        <title>Evolutionary transition to the ectomycorrhizal habit in the genomes of a hyperdiverse lineage of mushroom-forming fungi.</title>
        <authorList>
            <person name="Looney B."/>
            <person name="Miyauchi S."/>
            <person name="Morin E."/>
            <person name="Drula E."/>
            <person name="Courty P.E."/>
            <person name="Kohler A."/>
            <person name="Kuo A."/>
            <person name="LaButti K."/>
            <person name="Pangilinan J."/>
            <person name="Lipzen A."/>
            <person name="Riley R."/>
            <person name="Andreopoulos W."/>
            <person name="He G."/>
            <person name="Johnson J."/>
            <person name="Nolan M."/>
            <person name="Tritt A."/>
            <person name="Barry K.W."/>
            <person name="Grigoriev I.V."/>
            <person name="Nagy L.G."/>
            <person name="Hibbett D."/>
            <person name="Henrissat B."/>
            <person name="Matheny P.B."/>
            <person name="Labbe J."/>
            <person name="Martin F.M."/>
        </authorList>
    </citation>
    <scope>NUCLEOTIDE SEQUENCE</scope>
    <source>
        <strain evidence="1">FP105234-sp</strain>
    </source>
</reference>
<dbReference type="Proteomes" id="UP000814033">
    <property type="component" value="Unassembled WGS sequence"/>
</dbReference>
<keyword evidence="2" id="KW-1185">Reference proteome</keyword>
<sequence>MPFIHICDVWLSSFSDPSRLHDVKSPCPAITMRRGFLINKESRRTKGPNAPTEHTSPPITAARRPPPTIPIPTRLILLAGMEDSPDAINQAIRGKAVTLSLGLFDIADVNGGLHTITTGLFTTENEQPPHLRSWKPFNCSRRYEIRDTKRAGKSMFSLDVHEPGDVIICEPPLVITSIALMTGSGGDSLMPESTVRARTFATMPPKTRRLFFALHRGPHAAQSPETAITKTNAFRINRIPGCIGPCSGIFNDISRINHSCMPNAMYYWIPESLTGEVRALRRIAPGEEITISYLELSASYEERREDLRERYGFACTCTSCSLPLEERFVDDSIREETGLFAGVDVHVSSANALRITKSVLCFARRVKHAGLSDIPVIWERIAATLVATACTLGDRARAVQWALVAAHAARIQIRSDAGWEAVAAAPEKTELWMTGHRDEHADDAVADKRMVWKGPQFFSSRGTPHDVNLLSSYGQRS</sequence>
<proteinExistence type="predicted"/>
<reference evidence="1" key="1">
    <citation type="submission" date="2021-02" db="EMBL/GenBank/DDBJ databases">
        <authorList>
            <consortium name="DOE Joint Genome Institute"/>
            <person name="Ahrendt S."/>
            <person name="Looney B.P."/>
            <person name="Miyauchi S."/>
            <person name="Morin E."/>
            <person name="Drula E."/>
            <person name="Courty P.E."/>
            <person name="Chicoki N."/>
            <person name="Fauchery L."/>
            <person name="Kohler A."/>
            <person name="Kuo A."/>
            <person name="Labutti K."/>
            <person name="Pangilinan J."/>
            <person name="Lipzen A."/>
            <person name="Riley R."/>
            <person name="Andreopoulos W."/>
            <person name="He G."/>
            <person name="Johnson J."/>
            <person name="Barry K.W."/>
            <person name="Grigoriev I.V."/>
            <person name="Nagy L."/>
            <person name="Hibbett D."/>
            <person name="Henrissat B."/>
            <person name="Matheny P.B."/>
            <person name="Labbe J."/>
            <person name="Martin F."/>
        </authorList>
    </citation>
    <scope>NUCLEOTIDE SEQUENCE</scope>
    <source>
        <strain evidence="1">FP105234-sp</strain>
    </source>
</reference>
<evidence type="ECO:0000313" key="1">
    <source>
        <dbReference type="EMBL" id="KAI0042507.1"/>
    </source>
</evidence>
<dbReference type="EMBL" id="MU276063">
    <property type="protein sequence ID" value="KAI0042507.1"/>
    <property type="molecule type" value="Genomic_DNA"/>
</dbReference>
<gene>
    <name evidence="1" type="ORF">FA95DRAFT_562917</name>
</gene>
<accession>A0ACB8RF35</accession>
<comment type="caution">
    <text evidence="1">The sequence shown here is derived from an EMBL/GenBank/DDBJ whole genome shotgun (WGS) entry which is preliminary data.</text>
</comment>
<protein>
    <submittedName>
        <fullName evidence="1">SET domain-containing protein</fullName>
    </submittedName>
</protein>
<evidence type="ECO:0000313" key="2">
    <source>
        <dbReference type="Proteomes" id="UP000814033"/>
    </source>
</evidence>
<name>A0ACB8RF35_9AGAM</name>